<sequence length="125" mass="13821">MLVANKLIMSQQCTAVGKGQAALWGQRCDHPILLITSIHGMVWGCEGPWRTSSSNPPAMGRNTFHYNLWKEPGAHNCKKAAERQESVQRKDMKMTKGLENLPCEEALKELDILSLENRGLGGTSS</sequence>
<gene>
    <name evidence="1" type="ORF">WISP_85114</name>
</gene>
<reference evidence="1" key="1">
    <citation type="submission" date="2019-10" db="EMBL/GenBank/DDBJ databases">
        <authorList>
            <person name="Soares A.E.R."/>
            <person name="Aleixo A."/>
            <person name="Schneider P."/>
            <person name="Miyaki C.Y."/>
            <person name="Schneider M.P."/>
            <person name="Mello C."/>
            <person name="Vasconcelos A.T.R."/>
        </authorList>
    </citation>
    <scope>NUCLEOTIDE SEQUENCE</scope>
    <source>
        <tissue evidence="1">Muscle</tissue>
    </source>
</reference>
<comment type="caution">
    <text evidence="1">The sequence shown here is derived from an EMBL/GenBank/DDBJ whole genome shotgun (WGS) entry which is preliminary data.</text>
</comment>
<evidence type="ECO:0000313" key="1">
    <source>
        <dbReference type="EMBL" id="KAJ7414280.1"/>
    </source>
</evidence>
<dbReference type="EMBL" id="WHWB01034076">
    <property type="protein sequence ID" value="KAJ7414280.1"/>
    <property type="molecule type" value="Genomic_DNA"/>
</dbReference>
<evidence type="ECO:0000313" key="2">
    <source>
        <dbReference type="Proteomes" id="UP001145742"/>
    </source>
</evidence>
<proteinExistence type="predicted"/>
<dbReference type="Proteomes" id="UP001145742">
    <property type="component" value="Unassembled WGS sequence"/>
</dbReference>
<name>A0ABQ9D4G0_9PASS</name>
<keyword evidence="2" id="KW-1185">Reference proteome</keyword>
<accession>A0ABQ9D4G0</accession>
<protein>
    <submittedName>
        <fullName evidence="1">Uncharacterized protein</fullName>
    </submittedName>
</protein>
<organism evidence="1 2">
    <name type="scientific">Willisornis vidua</name>
    <name type="common">Xingu scale-backed antbird</name>
    <dbReference type="NCBI Taxonomy" id="1566151"/>
    <lineage>
        <taxon>Eukaryota</taxon>
        <taxon>Metazoa</taxon>
        <taxon>Chordata</taxon>
        <taxon>Craniata</taxon>
        <taxon>Vertebrata</taxon>
        <taxon>Euteleostomi</taxon>
        <taxon>Archelosauria</taxon>
        <taxon>Archosauria</taxon>
        <taxon>Dinosauria</taxon>
        <taxon>Saurischia</taxon>
        <taxon>Theropoda</taxon>
        <taxon>Coelurosauria</taxon>
        <taxon>Aves</taxon>
        <taxon>Neognathae</taxon>
        <taxon>Neoaves</taxon>
        <taxon>Telluraves</taxon>
        <taxon>Australaves</taxon>
        <taxon>Passeriformes</taxon>
        <taxon>Thamnophilidae</taxon>
        <taxon>Willisornis</taxon>
    </lineage>
</organism>